<evidence type="ECO:0000313" key="2">
    <source>
        <dbReference type="EnsemblMetazoa" id="PPA45033.1"/>
    </source>
</evidence>
<feature type="region of interest" description="Disordered" evidence="1">
    <location>
        <begin position="103"/>
        <end position="180"/>
    </location>
</feature>
<gene>
    <name evidence="2" type="primary">WBGene00283402</name>
</gene>
<reference evidence="2" key="2">
    <citation type="submission" date="2022-06" db="UniProtKB">
        <authorList>
            <consortium name="EnsemblMetazoa"/>
        </authorList>
    </citation>
    <scope>IDENTIFICATION</scope>
    <source>
        <strain evidence="2">PS312</strain>
    </source>
</reference>
<dbReference type="EnsemblMetazoa" id="PPA45033.1">
    <property type="protein sequence ID" value="PPA45033.1"/>
    <property type="gene ID" value="WBGene00283402"/>
</dbReference>
<evidence type="ECO:0000313" key="3">
    <source>
        <dbReference type="Proteomes" id="UP000005239"/>
    </source>
</evidence>
<dbReference type="AlphaFoldDB" id="A0A2A6BCE5"/>
<feature type="region of interest" description="Disordered" evidence="1">
    <location>
        <begin position="1"/>
        <end position="38"/>
    </location>
</feature>
<reference evidence="3" key="1">
    <citation type="journal article" date="2008" name="Nat. Genet.">
        <title>The Pristionchus pacificus genome provides a unique perspective on nematode lifestyle and parasitism.</title>
        <authorList>
            <person name="Dieterich C."/>
            <person name="Clifton S.W."/>
            <person name="Schuster L.N."/>
            <person name="Chinwalla A."/>
            <person name="Delehaunty K."/>
            <person name="Dinkelacker I."/>
            <person name="Fulton L."/>
            <person name="Fulton R."/>
            <person name="Godfrey J."/>
            <person name="Minx P."/>
            <person name="Mitreva M."/>
            <person name="Roeseler W."/>
            <person name="Tian H."/>
            <person name="Witte H."/>
            <person name="Yang S.P."/>
            <person name="Wilson R.K."/>
            <person name="Sommer R.J."/>
        </authorList>
    </citation>
    <scope>NUCLEOTIDE SEQUENCE [LARGE SCALE GENOMIC DNA]</scope>
    <source>
        <strain evidence="3">PS312</strain>
    </source>
</reference>
<feature type="compositionally biased region" description="Basic and acidic residues" evidence="1">
    <location>
        <begin position="106"/>
        <end position="158"/>
    </location>
</feature>
<feature type="region of interest" description="Disordered" evidence="1">
    <location>
        <begin position="54"/>
        <end position="90"/>
    </location>
</feature>
<protein>
    <submittedName>
        <fullName evidence="2">Uncharacterized protein</fullName>
    </submittedName>
</protein>
<sequence>MMMKVEKEEEVLGVKEREGTTGGLEKKKKKREGGLRDWESAYCTEDSSIVPDELRQLRDKRRERQKRDELRKKRGRKLQPKKRNERVFDASRLCLGKQTAILGKYGKVEPHMRSEHDEETKGGGEKEKEEDSRRRPSREGEGRWDDSALSENEKEGGGSERSGMEWVGMGGRMSERLECS</sequence>
<keyword evidence="3" id="KW-1185">Reference proteome</keyword>
<proteinExistence type="predicted"/>
<feature type="compositionally biased region" description="Basic and acidic residues" evidence="1">
    <location>
        <begin position="54"/>
        <end position="71"/>
    </location>
</feature>
<dbReference type="Proteomes" id="UP000005239">
    <property type="component" value="Unassembled WGS sequence"/>
</dbReference>
<accession>A0A2A6BCE5</accession>
<evidence type="ECO:0000256" key="1">
    <source>
        <dbReference type="SAM" id="MobiDB-lite"/>
    </source>
</evidence>
<feature type="compositionally biased region" description="Basic residues" evidence="1">
    <location>
        <begin position="72"/>
        <end position="84"/>
    </location>
</feature>
<organism evidence="2 3">
    <name type="scientific">Pristionchus pacificus</name>
    <name type="common">Parasitic nematode worm</name>
    <dbReference type="NCBI Taxonomy" id="54126"/>
    <lineage>
        <taxon>Eukaryota</taxon>
        <taxon>Metazoa</taxon>
        <taxon>Ecdysozoa</taxon>
        <taxon>Nematoda</taxon>
        <taxon>Chromadorea</taxon>
        <taxon>Rhabditida</taxon>
        <taxon>Rhabditina</taxon>
        <taxon>Diplogasteromorpha</taxon>
        <taxon>Diplogasteroidea</taxon>
        <taxon>Neodiplogasteridae</taxon>
        <taxon>Pristionchus</taxon>
    </lineage>
</organism>
<name>A0A2A6BCE5_PRIPA</name>
<feature type="compositionally biased region" description="Basic and acidic residues" evidence="1">
    <location>
        <begin position="1"/>
        <end position="19"/>
    </location>
</feature>
<accession>A0A8R1V0P4</accession>